<gene>
    <name evidence="3" type="ORF">V7S43_001505</name>
</gene>
<keyword evidence="4" id="KW-1185">Reference proteome</keyword>
<name>A0ABD3G3X5_9STRA</name>
<evidence type="ECO:0000256" key="1">
    <source>
        <dbReference type="SAM" id="Coils"/>
    </source>
</evidence>
<dbReference type="Proteomes" id="UP001632037">
    <property type="component" value="Unassembled WGS sequence"/>
</dbReference>
<dbReference type="EMBL" id="JBIMZQ010000002">
    <property type="protein sequence ID" value="KAL3673815.1"/>
    <property type="molecule type" value="Genomic_DNA"/>
</dbReference>
<comment type="caution">
    <text evidence="3">The sequence shown here is derived from an EMBL/GenBank/DDBJ whole genome shotgun (WGS) entry which is preliminary data.</text>
</comment>
<dbReference type="AlphaFoldDB" id="A0ABD3G3X5"/>
<feature type="region of interest" description="Disordered" evidence="2">
    <location>
        <begin position="103"/>
        <end position="125"/>
    </location>
</feature>
<dbReference type="PANTHER" id="PTHR35796">
    <property type="entry name" value="HYPOTHETICAL CYTOSOLIC PROTEIN"/>
    <property type="match status" value="1"/>
</dbReference>
<evidence type="ECO:0000313" key="4">
    <source>
        <dbReference type="Proteomes" id="UP001632037"/>
    </source>
</evidence>
<feature type="coiled-coil region" evidence="1">
    <location>
        <begin position="141"/>
        <end position="168"/>
    </location>
</feature>
<evidence type="ECO:0008006" key="5">
    <source>
        <dbReference type="Google" id="ProtNLM"/>
    </source>
</evidence>
<dbReference type="PANTHER" id="PTHR35796:SF3">
    <property type="entry name" value="BHLH DOMAIN-CONTAINING PROTEIN"/>
    <property type="match status" value="1"/>
</dbReference>
<keyword evidence="1" id="KW-0175">Coiled coil</keyword>
<proteinExistence type="predicted"/>
<feature type="compositionally biased region" description="Basic and acidic residues" evidence="2">
    <location>
        <begin position="109"/>
        <end position="120"/>
    </location>
</feature>
<evidence type="ECO:0000256" key="2">
    <source>
        <dbReference type="SAM" id="MobiDB-lite"/>
    </source>
</evidence>
<protein>
    <recommendedName>
        <fullName evidence="5">M96 mating-specific protein family</fullName>
    </recommendedName>
</protein>
<evidence type="ECO:0000313" key="3">
    <source>
        <dbReference type="EMBL" id="KAL3673815.1"/>
    </source>
</evidence>
<reference evidence="3 4" key="1">
    <citation type="submission" date="2024-09" db="EMBL/GenBank/DDBJ databases">
        <title>Genome sequencing and assembly of Phytophthora oleae, isolate VK10A, causative agent of rot of olive drupes.</title>
        <authorList>
            <person name="Conti Taguali S."/>
            <person name="Riolo M."/>
            <person name="La Spada F."/>
            <person name="Cacciola S.O."/>
            <person name="Dionisio G."/>
        </authorList>
    </citation>
    <scope>NUCLEOTIDE SEQUENCE [LARGE SCALE GENOMIC DNA]</scope>
    <source>
        <strain evidence="3 4">VK10A</strain>
    </source>
</reference>
<sequence>MAFLLEEEDDGRVLEAAMSFVDKFELDPPRRESVAPSVVQALPCRLDANASDMTRRAVTNAKKRILRKTGVYSDPNRARTERRKEIVYLRQKMEKLQIDVQNLQNRKNRREDKTQPEKRSIQSTTVLNSTPQIPNLWQLIADKQRQRREDAERENVRLKLIAERQRQVAESLTSFFGKRTNQLINDCNSFTDVSPRHQVVHVVDFCGDIGDFQGLFRHLDAARREVDRVFAANGLEQMVLTPCDVHIREGDDGKYLEAFSNKVLPFRLSDSTEAAWEHFKGVEKHLGNGNIYEKAAKDLDEANTVIEAFTKEMHSNNQRADVKVKQVVRRYIERDHDLVIWVAHVSPAEIRHKMLRGLSYILRGYAKIKRSPVSTPDCEISQLQCCSLISFDVEAEAMYGTEAIHTLTNFLVVNSAMKTQGHQDRIESALVDQALKRERTM</sequence>
<organism evidence="3 4">
    <name type="scientific">Phytophthora oleae</name>
    <dbReference type="NCBI Taxonomy" id="2107226"/>
    <lineage>
        <taxon>Eukaryota</taxon>
        <taxon>Sar</taxon>
        <taxon>Stramenopiles</taxon>
        <taxon>Oomycota</taxon>
        <taxon>Peronosporomycetes</taxon>
        <taxon>Peronosporales</taxon>
        <taxon>Peronosporaceae</taxon>
        <taxon>Phytophthora</taxon>
    </lineage>
</organism>
<accession>A0ABD3G3X5</accession>